<sequence length="116" mass="12668">MTLSITVSDRFRTAAADWGDDRLMEETDALEVKAEQALLEIEHLVAGATDVAFDVDGDTIRHEPSEELEAFLERQADAYGIDPADVLELHVDLFARAFLEDEGGSGSPPADPRPGR</sequence>
<proteinExistence type="predicted"/>
<keyword evidence="2" id="KW-1185">Reference proteome</keyword>
<organism evidence="1 2">
    <name type="scientific">Natrialba asiatica (strain ATCC 700177 / DSM 12278 / JCM 9576 / FERM P-10747 / NBRC 102637 / 172P1)</name>
    <dbReference type="NCBI Taxonomy" id="29540"/>
    <lineage>
        <taxon>Archaea</taxon>
        <taxon>Methanobacteriati</taxon>
        <taxon>Methanobacteriota</taxon>
        <taxon>Stenosarchaea group</taxon>
        <taxon>Halobacteria</taxon>
        <taxon>Halobacteriales</taxon>
        <taxon>Natrialbaceae</taxon>
        <taxon>Natrialba</taxon>
    </lineage>
</organism>
<evidence type="ECO:0000313" key="1">
    <source>
        <dbReference type="EMBL" id="ELY99508.1"/>
    </source>
</evidence>
<evidence type="ECO:0000313" key="2">
    <source>
        <dbReference type="Proteomes" id="UP000011554"/>
    </source>
</evidence>
<dbReference type="Proteomes" id="UP000011554">
    <property type="component" value="Unassembled WGS sequence"/>
</dbReference>
<gene>
    <name evidence="1" type="ORF">C481_14783</name>
</gene>
<dbReference type="STRING" id="29540.C481_14783"/>
<dbReference type="EMBL" id="AOIO01000033">
    <property type="protein sequence ID" value="ELY99508.1"/>
    <property type="molecule type" value="Genomic_DNA"/>
</dbReference>
<dbReference type="eggNOG" id="arCOG10143">
    <property type="taxonomic scope" value="Archaea"/>
</dbReference>
<name>M0AQ75_NATA1</name>
<reference evidence="1 2" key="1">
    <citation type="journal article" date="2014" name="PLoS Genet.">
        <title>Phylogenetically driven sequencing of extremely halophilic archaea reveals strategies for static and dynamic osmo-response.</title>
        <authorList>
            <person name="Becker E.A."/>
            <person name="Seitzer P.M."/>
            <person name="Tritt A."/>
            <person name="Larsen D."/>
            <person name="Krusor M."/>
            <person name="Yao A.I."/>
            <person name="Wu D."/>
            <person name="Madern D."/>
            <person name="Eisen J.A."/>
            <person name="Darling A.E."/>
            <person name="Facciotti M.T."/>
        </authorList>
    </citation>
    <scope>NUCLEOTIDE SEQUENCE [LARGE SCALE GENOMIC DNA]</scope>
    <source>
        <strain evidence="1 2">DSM 12278</strain>
    </source>
</reference>
<dbReference type="AlphaFoldDB" id="M0AQ75"/>
<accession>M0AQ75</accession>
<dbReference type="OrthoDB" id="155826at2157"/>
<dbReference type="PATRIC" id="fig|29540.5.peg.3002"/>
<comment type="caution">
    <text evidence="1">The sequence shown here is derived from an EMBL/GenBank/DDBJ whole genome shotgun (WGS) entry which is preliminary data.</text>
</comment>
<protein>
    <submittedName>
        <fullName evidence="1">Uncharacterized protein</fullName>
    </submittedName>
</protein>
<dbReference type="RefSeq" id="WP_006110007.1">
    <property type="nucleotide sequence ID" value="NZ_AOIO01000033.1"/>
</dbReference>